<dbReference type="AlphaFoldDB" id="A0A9X1YNI9"/>
<keyword evidence="1" id="KW-1133">Transmembrane helix</keyword>
<dbReference type="Proteomes" id="UP001139353">
    <property type="component" value="Unassembled WGS sequence"/>
</dbReference>
<sequence length="126" mass="14023">MLKSILVVVGSYMLSIVLVLCSDPLLSALFPGDFVHGRVPSQTALLASTALFIAISILCAWLCARFAPAPKSRHVLAFMILGELLGIASTIPNWNTGWPHWYWLSWLLSWPLSCFVGLRIEQRRGR</sequence>
<feature type="transmembrane region" description="Helical" evidence="1">
    <location>
        <begin position="75"/>
        <end position="94"/>
    </location>
</feature>
<keyword evidence="1" id="KW-0812">Transmembrane</keyword>
<proteinExistence type="predicted"/>
<dbReference type="EMBL" id="JAJLJH010000010">
    <property type="protein sequence ID" value="MCK9688725.1"/>
    <property type="molecule type" value="Genomic_DNA"/>
</dbReference>
<protein>
    <submittedName>
        <fullName evidence="2">Uncharacterized protein</fullName>
    </submittedName>
</protein>
<comment type="caution">
    <text evidence="2">The sequence shown here is derived from an EMBL/GenBank/DDBJ whole genome shotgun (WGS) entry which is preliminary data.</text>
</comment>
<gene>
    <name evidence="2" type="ORF">LPC04_23685</name>
</gene>
<dbReference type="RefSeq" id="WP_275684774.1">
    <property type="nucleotide sequence ID" value="NZ_JAJLJH010000010.1"/>
</dbReference>
<evidence type="ECO:0000313" key="3">
    <source>
        <dbReference type="Proteomes" id="UP001139353"/>
    </source>
</evidence>
<keyword evidence="3" id="KW-1185">Reference proteome</keyword>
<keyword evidence="1" id="KW-0472">Membrane</keyword>
<feature type="transmembrane region" description="Helical" evidence="1">
    <location>
        <begin position="100"/>
        <end position="120"/>
    </location>
</feature>
<accession>A0A9X1YNI9</accession>
<evidence type="ECO:0000256" key="1">
    <source>
        <dbReference type="SAM" id="Phobius"/>
    </source>
</evidence>
<organism evidence="2 3">
    <name type="scientific">Scleromatobacter humisilvae</name>
    <dbReference type="NCBI Taxonomy" id="2897159"/>
    <lineage>
        <taxon>Bacteria</taxon>
        <taxon>Pseudomonadati</taxon>
        <taxon>Pseudomonadota</taxon>
        <taxon>Betaproteobacteria</taxon>
        <taxon>Burkholderiales</taxon>
        <taxon>Sphaerotilaceae</taxon>
        <taxon>Scleromatobacter</taxon>
    </lineage>
</organism>
<name>A0A9X1YNI9_9BURK</name>
<feature type="transmembrane region" description="Helical" evidence="1">
    <location>
        <begin position="45"/>
        <end position="63"/>
    </location>
</feature>
<evidence type="ECO:0000313" key="2">
    <source>
        <dbReference type="EMBL" id="MCK9688725.1"/>
    </source>
</evidence>
<reference evidence="2" key="1">
    <citation type="submission" date="2021-11" db="EMBL/GenBank/DDBJ databases">
        <title>BS-T2-15 a new species belonging to the Comamonadaceae family isolated from the soil of a French oak forest.</title>
        <authorList>
            <person name="Mieszkin S."/>
            <person name="Alain K."/>
        </authorList>
    </citation>
    <scope>NUCLEOTIDE SEQUENCE</scope>
    <source>
        <strain evidence="2">BS-T2-15</strain>
    </source>
</reference>